<dbReference type="PIRSF" id="PIRSF005647">
    <property type="entry name" value="CooC"/>
    <property type="match status" value="1"/>
</dbReference>
<dbReference type="InterPro" id="IPR014433">
    <property type="entry name" value="CooC"/>
</dbReference>
<keyword evidence="2" id="KW-0067">ATP-binding</keyword>
<protein>
    <recommendedName>
        <fullName evidence="3">CobQ/CobB/MinD/ParA nucleotide binding domain-containing protein</fullName>
    </recommendedName>
</protein>
<keyword evidence="5" id="KW-1185">Reference proteome</keyword>
<dbReference type="GO" id="GO:0005829">
    <property type="term" value="C:cytosol"/>
    <property type="evidence" value="ECO:0007669"/>
    <property type="project" value="TreeGrafter"/>
</dbReference>
<sequence>MVRIAITGKGGVGKTTIAGVLSRLLAREGKDVLAVDADPDLNLGSILGVEVTDVTPVAEKKEFIAERTGTSAGGDTASGVFKLNPKVDDVVEKFGIPTPDGVNLILMGTVDEGGTGCMCPASAFLRALLRHLARGEKDAIVLDMEAGIEHLGRGTADSVDKIIIVVEPGQKSINTARRIKELASDIGVNDFAGVINKVRDSEKEKVVRNKLKELDISVLGVLPYDESFVDADLEGNSPIEYSEKSKGIKSIEEVKNKIFRN</sequence>
<comment type="caution">
    <text evidence="4">The sequence shown here is derived from an EMBL/GenBank/DDBJ whole genome shotgun (WGS) entry which is preliminary data.</text>
</comment>
<dbReference type="Gene3D" id="3.40.50.300">
    <property type="entry name" value="P-loop containing nucleotide triphosphate hydrolases"/>
    <property type="match status" value="1"/>
</dbReference>
<feature type="domain" description="CobQ/CobB/MinD/ParA nucleotide binding" evidence="3">
    <location>
        <begin position="5"/>
        <end position="238"/>
    </location>
</feature>
<evidence type="ECO:0000256" key="1">
    <source>
        <dbReference type="ARBA" id="ARBA00022741"/>
    </source>
</evidence>
<dbReference type="EMBL" id="LHYF01000002">
    <property type="protein sequence ID" value="KXB07430.1"/>
    <property type="molecule type" value="Genomic_DNA"/>
</dbReference>
<dbReference type="InterPro" id="IPR002586">
    <property type="entry name" value="CobQ/CobB/MinD/ParA_Nub-bd_dom"/>
</dbReference>
<dbReference type="PATRIC" id="fig|1698281.3.peg.194"/>
<proteinExistence type="predicted"/>
<reference evidence="4 5" key="1">
    <citation type="journal article" date="2016" name="Sci. Rep.">
        <title>Metabolic traits of an uncultured archaeal lineage -MSBL1- from brine pools of the Red Sea.</title>
        <authorList>
            <person name="Mwirichia R."/>
            <person name="Alam I."/>
            <person name="Rashid M."/>
            <person name="Vinu M."/>
            <person name="Ba-Alawi W."/>
            <person name="Anthony Kamau A."/>
            <person name="Kamanda Ngugi D."/>
            <person name="Goker M."/>
            <person name="Klenk H.P."/>
            <person name="Bajic V."/>
            <person name="Stingl U."/>
        </authorList>
    </citation>
    <scope>NUCLEOTIDE SEQUENCE [LARGE SCALE GENOMIC DNA]</scope>
    <source>
        <strain evidence="4">SCGC-AAA382C18</strain>
    </source>
</reference>
<dbReference type="GO" id="GO:0051782">
    <property type="term" value="P:negative regulation of cell division"/>
    <property type="evidence" value="ECO:0007669"/>
    <property type="project" value="TreeGrafter"/>
</dbReference>
<evidence type="ECO:0000313" key="5">
    <source>
        <dbReference type="Proteomes" id="UP000070404"/>
    </source>
</evidence>
<evidence type="ECO:0000313" key="4">
    <source>
        <dbReference type="EMBL" id="KXB07430.1"/>
    </source>
</evidence>
<dbReference type="Proteomes" id="UP000070404">
    <property type="component" value="Unassembled WGS sequence"/>
</dbReference>
<dbReference type="PANTHER" id="PTHR43384:SF6">
    <property type="entry name" value="SEPTUM SITE-DETERMINING PROTEIN MIND HOMOLOG, CHLOROPLASTIC"/>
    <property type="match status" value="1"/>
</dbReference>
<dbReference type="GO" id="GO:0009898">
    <property type="term" value="C:cytoplasmic side of plasma membrane"/>
    <property type="evidence" value="ECO:0007669"/>
    <property type="project" value="TreeGrafter"/>
</dbReference>
<accession>A0A133VLZ2</accession>
<dbReference type="AlphaFoldDB" id="A0A133VLZ2"/>
<dbReference type="InterPro" id="IPR050625">
    <property type="entry name" value="ParA/MinD_ATPase"/>
</dbReference>
<gene>
    <name evidence="4" type="ORF">AKJ52_00345</name>
</gene>
<dbReference type="InterPro" id="IPR027417">
    <property type="entry name" value="P-loop_NTPase"/>
</dbReference>
<evidence type="ECO:0000259" key="3">
    <source>
        <dbReference type="Pfam" id="PF01656"/>
    </source>
</evidence>
<dbReference type="PANTHER" id="PTHR43384">
    <property type="entry name" value="SEPTUM SITE-DETERMINING PROTEIN MIND HOMOLOG, CHLOROPLASTIC-RELATED"/>
    <property type="match status" value="1"/>
</dbReference>
<evidence type="ECO:0000256" key="2">
    <source>
        <dbReference type="ARBA" id="ARBA00022840"/>
    </source>
</evidence>
<keyword evidence="1" id="KW-0547">Nucleotide-binding</keyword>
<dbReference type="Pfam" id="PF01656">
    <property type="entry name" value="CbiA"/>
    <property type="match status" value="1"/>
</dbReference>
<dbReference type="GO" id="GO:0005524">
    <property type="term" value="F:ATP binding"/>
    <property type="evidence" value="ECO:0007669"/>
    <property type="project" value="UniProtKB-KW"/>
</dbReference>
<dbReference type="SUPFAM" id="SSF52540">
    <property type="entry name" value="P-loop containing nucleoside triphosphate hydrolases"/>
    <property type="match status" value="1"/>
</dbReference>
<organism evidence="4 5">
    <name type="scientific">candidate division MSBL1 archaeon SCGC-AAA382C18</name>
    <dbReference type="NCBI Taxonomy" id="1698281"/>
    <lineage>
        <taxon>Archaea</taxon>
        <taxon>Methanobacteriati</taxon>
        <taxon>Methanobacteriota</taxon>
        <taxon>candidate division MSBL1</taxon>
    </lineage>
</organism>
<name>A0A133VLZ2_9EURY</name>
<dbReference type="FunFam" id="3.40.50.300:FF:001573">
    <property type="entry name" value="Carbon monoxide dehydrogenase accessory protein CooC"/>
    <property type="match status" value="1"/>
</dbReference>
<dbReference type="GO" id="GO:0016887">
    <property type="term" value="F:ATP hydrolysis activity"/>
    <property type="evidence" value="ECO:0007669"/>
    <property type="project" value="TreeGrafter"/>
</dbReference>